<dbReference type="GO" id="GO:0019991">
    <property type="term" value="P:septate junction assembly"/>
    <property type="evidence" value="ECO:0007669"/>
    <property type="project" value="TreeGrafter"/>
</dbReference>
<reference evidence="6 7" key="1">
    <citation type="journal article" date="2022" name="Nat. Ecol. Evol.">
        <title>A masculinizing supergene underlies an exaggerated male reproductive morph in a spider.</title>
        <authorList>
            <person name="Hendrickx F."/>
            <person name="De Corte Z."/>
            <person name="Sonet G."/>
            <person name="Van Belleghem S.M."/>
            <person name="Kostlbacher S."/>
            <person name="Vangestel C."/>
        </authorList>
    </citation>
    <scope>NUCLEOTIDE SEQUENCE [LARGE SCALE GENOMIC DNA]</scope>
    <source>
        <strain evidence="6">W744_W776</strain>
    </source>
</reference>
<dbReference type="EMBL" id="JAFNEN010000347">
    <property type="protein sequence ID" value="KAG8185108.1"/>
    <property type="molecule type" value="Genomic_DNA"/>
</dbReference>
<dbReference type="InterPro" id="IPR004031">
    <property type="entry name" value="PMP22/EMP/MP20/Claudin"/>
</dbReference>
<proteinExistence type="predicted"/>
<keyword evidence="2 5" id="KW-0812">Transmembrane</keyword>
<gene>
    <name evidence="6" type="ORF">JTE90_014583</name>
</gene>
<evidence type="ECO:0000256" key="4">
    <source>
        <dbReference type="ARBA" id="ARBA00023136"/>
    </source>
</evidence>
<dbReference type="Gene3D" id="1.20.140.150">
    <property type="match status" value="1"/>
</dbReference>
<name>A0AAV6UNC8_9ARAC</name>
<dbReference type="GO" id="GO:0005918">
    <property type="term" value="C:septate junction"/>
    <property type="evidence" value="ECO:0007669"/>
    <property type="project" value="TreeGrafter"/>
</dbReference>
<dbReference type="GO" id="GO:0016020">
    <property type="term" value="C:membrane"/>
    <property type="evidence" value="ECO:0007669"/>
    <property type="project" value="UniProtKB-SubCell"/>
</dbReference>
<dbReference type="GO" id="GO:0035151">
    <property type="term" value="P:regulation of tube size, open tracheal system"/>
    <property type="evidence" value="ECO:0007669"/>
    <property type="project" value="TreeGrafter"/>
</dbReference>
<comment type="subcellular location">
    <subcellularLocation>
        <location evidence="1">Membrane</location>
        <topology evidence="1">Multi-pass membrane protein</topology>
    </subcellularLocation>
</comment>
<dbReference type="Proteomes" id="UP000827092">
    <property type="component" value="Unassembled WGS sequence"/>
</dbReference>
<accession>A0AAV6UNC8</accession>
<dbReference type="AlphaFoldDB" id="A0AAV6UNC8"/>
<dbReference type="Pfam" id="PF13903">
    <property type="entry name" value="Claudin_2"/>
    <property type="match status" value="1"/>
</dbReference>
<evidence type="ECO:0000256" key="1">
    <source>
        <dbReference type="ARBA" id="ARBA00004141"/>
    </source>
</evidence>
<evidence type="ECO:0000313" key="6">
    <source>
        <dbReference type="EMBL" id="KAG8185108.1"/>
    </source>
</evidence>
<keyword evidence="4 5" id="KW-0472">Membrane</keyword>
<dbReference type="PANTHER" id="PTHR21284:SF6">
    <property type="entry name" value="SINUOUS"/>
    <property type="match status" value="1"/>
</dbReference>
<sequence>MSKFKCTVGNFARGLAVFSFASVLLSFVTPYWLKCDKRYYGGVFLRMGLWETCFRSFHDPYDVKLRKYYAGCRWILTHEYNTLRGFIEQRK</sequence>
<evidence type="ECO:0000256" key="5">
    <source>
        <dbReference type="SAM" id="Phobius"/>
    </source>
</evidence>
<evidence type="ECO:0000256" key="2">
    <source>
        <dbReference type="ARBA" id="ARBA00022692"/>
    </source>
</evidence>
<dbReference type="PANTHER" id="PTHR21284">
    <property type="entry name" value="EG:80H7.2 PROTEIN"/>
    <property type="match status" value="1"/>
</dbReference>
<feature type="transmembrane region" description="Helical" evidence="5">
    <location>
        <begin position="12"/>
        <end position="33"/>
    </location>
</feature>
<protein>
    <submittedName>
        <fullName evidence="6">Uncharacterized protein</fullName>
    </submittedName>
</protein>
<evidence type="ECO:0000313" key="7">
    <source>
        <dbReference type="Proteomes" id="UP000827092"/>
    </source>
</evidence>
<organism evidence="6 7">
    <name type="scientific">Oedothorax gibbosus</name>
    <dbReference type="NCBI Taxonomy" id="931172"/>
    <lineage>
        <taxon>Eukaryota</taxon>
        <taxon>Metazoa</taxon>
        <taxon>Ecdysozoa</taxon>
        <taxon>Arthropoda</taxon>
        <taxon>Chelicerata</taxon>
        <taxon>Arachnida</taxon>
        <taxon>Araneae</taxon>
        <taxon>Araneomorphae</taxon>
        <taxon>Entelegynae</taxon>
        <taxon>Araneoidea</taxon>
        <taxon>Linyphiidae</taxon>
        <taxon>Erigoninae</taxon>
        <taxon>Oedothorax</taxon>
    </lineage>
</organism>
<keyword evidence="7" id="KW-1185">Reference proteome</keyword>
<evidence type="ECO:0000256" key="3">
    <source>
        <dbReference type="ARBA" id="ARBA00022989"/>
    </source>
</evidence>
<comment type="caution">
    <text evidence="6">The sequence shown here is derived from an EMBL/GenBank/DDBJ whole genome shotgun (WGS) entry which is preliminary data.</text>
</comment>
<keyword evidence="3 5" id="KW-1133">Transmembrane helix</keyword>